<accession>A0ABQ2RH52</accession>
<keyword evidence="7" id="KW-1185">Reference proteome</keyword>
<evidence type="ECO:0000259" key="5">
    <source>
        <dbReference type="PROSITE" id="PS50977"/>
    </source>
</evidence>
<evidence type="ECO:0000256" key="3">
    <source>
        <dbReference type="ARBA" id="ARBA00023163"/>
    </source>
</evidence>
<dbReference type="InterPro" id="IPR023772">
    <property type="entry name" value="DNA-bd_HTH_TetR-type_CS"/>
</dbReference>
<evidence type="ECO:0000256" key="1">
    <source>
        <dbReference type="ARBA" id="ARBA00023015"/>
    </source>
</evidence>
<dbReference type="PANTHER" id="PTHR30055">
    <property type="entry name" value="HTH-TYPE TRANSCRIPTIONAL REGULATOR RUTR"/>
    <property type="match status" value="1"/>
</dbReference>
<dbReference type="PROSITE" id="PS01081">
    <property type="entry name" value="HTH_TETR_1"/>
    <property type="match status" value="1"/>
</dbReference>
<proteinExistence type="predicted"/>
<name>A0ABQ2RH52_9ACTN</name>
<evidence type="ECO:0000313" key="7">
    <source>
        <dbReference type="Proteomes" id="UP000611554"/>
    </source>
</evidence>
<dbReference type="InterPro" id="IPR001647">
    <property type="entry name" value="HTH_TetR"/>
</dbReference>
<organism evidence="6 7">
    <name type="scientific">Streptosporangium pseudovulgare</name>
    <dbReference type="NCBI Taxonomy" id="35765"/>
    <lineage>
        <taxon>Bacteria</taxon>
        <taxon>Bacillati</taxon>
        <taxon>Actinomycetota</taxon>
        <taxon>Actinomycetes</taxon>
        <taxon>Streptosporangiales</taxon>
        <taxon>Streptosporangiaceae</taxon>
        <taxon>Streptosporangium</taxon>
    </lineage>
</organism>
<evidence type="ECO:0000256" key="2">
    <source>
        <dbReference type="ARBA" id="ARBA00023125"/>
    </source>
</evidence>
<dbReference type="InterPro" id="IPR009057">
    <property type="entry name" value="Homeodomain-like_sf"/>
</dbReference>
<keyword evidence="3" id="KW-0804">Transcription</keyword>
<evidence type="ECO:0000313" key="6">
    <source>
        <dbReference type="EMBL" id="GGQ26826.1"/>
    </source>
</evidence>
<dbReference type="Gene3D" id="1.10.10.60">
    <property type="entry name" value="Homeodomain-like"/>
    <property type="match status" value="1"/>
</dbReference>
<dbReference type="PROSITE" id="PS50977">
    <property type="entry name" value="HTH_TETR_2"/>
    <property type="match status" value="1"/>
</dbReference>
<reference evidence="7" key="1">
    <citation type="journal article" date="2019" name="Int. J. Syst. Evol. Microbiol.">
        <title>The Global Catalogue of Microorganisms (GCM) 10K type strain sequencing project: providing services to taxonomists for standard genome sequencing and annotation.</title>
        <authorList>
            <consortium name="The Broad Institute Genomics Platform"/>
            <consortium name="The Broad Institute Genome Sequencing Center for Infectious Disease"/>
            <person name="Wu L."/>
            <person name="Ma J."/>
        </authorList>
    </citation>
    <scope>NUCLEOTIDE SEQUENCE [LARGE SCALE GENOMIC DNA]</scope>
    <source>
        <strain evidence="7">JCM 3115</strain>
    </source>
</reference>
<dbReference type="EMBL" id="BMQJ01000022">
    <property type="protein sequence ID" value="GGQ26826.1"/>
    <property type="molecule type" value="Genomic_DNA"/>
</dbReference>
<gene>
    <name evidence="6" type="ORF">GCM10010140_66390</name>
</gene>
<dbReference type="Pfam" id="PF00440">
    <property type="entry name" value="TetR_N"/>
    <property type="match status" value="1"/>
</dbReference>
<protein>
    <submittedName>
        <fullName evidence="6">TetR family transcriptional regulator</fullName>
    </submittedName>
</protein>
<feature type="domain" description="HTH tetR-type" evidence="5">
    <location>
        <begin position="20"/>
        <end position="80"/>
    </location>
</feature>
<comment type="caution">
    <text evidence="6">The sequence shown here is derived from an EMBL/GenBank/DDBJ whole genome shotgun (WGS) entry which is preliminary data.</text>
</comment>
<feature type="DNA-binding region" description="H-T-H motif" evidence="4">
    <location>
        <begin position="43"/>
        <end position="62"/>
    </location>
</feature>
<sequence>MGKLVRIMDITPGLRERKKAETRQAVHEAALRLAIEHGLDNVTVEAIADAANISRRTFSNYFDGKEDALLYGDEQRLGTLVRRVHEQPAGSSAWQALRDALEQLYDESDEAGGSDRELHLRTRLAMRHPSLLARQLASRVRLESELSRAVAGRARPDGVDPEVITAAFLAALRIAMQWWCAEQESRTLREVMGRALDQMSRPFA</sequence>
<dbReference type="InterPro" id="IPR050109">
    <property type="entry name" value="HTH-type_TetR-like_transc_reg"/>
</dbReference>
<dbReference type="Pfam" id="PF17754">
    <property type="entry name" value="TetR_C_14"/>
    <property type="match status" value="1"/>
</dbReference>
<evidence type="ECO:0000256" key="4">
    <source>
        <dbReference type="PROSITE-ProRule" id="PRU00335"/>
    </source>
</evidence>
<dbReference type="PANTHER" id="PTHR30055:SF238">
    <property type="entry name" value="MYCOFACTOCIN BIOSYNTHESIS TRANSCRIPTIONAL REGULATOR MFTR-RELATED"/>
    <property type="match status" value="1"/>
</dbReference>
<dbReference type="SUPFAM" id="SSF46689">
    <property type="entry name" value="Homeodomain-like"/>
    <property type="match status" value="1"/>
</dbReference>
<dbReference type="Gene3D" id="1.10.357.10">
    <property type="entry name" value="Tetracycline Repressor, domain 2"/>
    <property type="match status" value="1"/>
</dbReference>
<dbReference type="Proteomes" id="UP000611554">
    <property type="component" value="Unassembled WGS sequence"/>
</dbReference>
<keyword evidence="2 4" id="KW-0238">DNA-binding</keyword>
<dbReference type="InterPro" id="IPR041347">
    <property type="entry name" value="MftR_C"/>
</dbReference>
<keyword evidence="1" id="KW-0805">Transcription regulation</keyword>